<evidence type="ECO:0000313" key="2">
    <source>
        <dbReference type="Proteomes" id="UP000186228"/>
    </source>
</evidence>
<proteinExistence type="predicted"/>
<dbReference type="InterPro" id="IPR025515">
    <property type="entry name" value="DUF4403"/>
</dbReference>
<dbReference type="Proteomes" id="UP000186228">
    <property type="component" value="Unassembled WGS sequence"/>
</dbReference>
<dbReference type="EMBL" id="FMAC01000015">
    <property type="protein sequence ID" value="SCB37478.1"/>
    <property type="molecule type" value="Genomic_DNA"/>
</dbReference>
<keyword evidence="2" id="KW-1185">Reference proteome</keyword>
<protein>
    <recommendedName>
        <fullName evidence="3">DUF4403 family protein</fullName>
    </recommendedName>
</protein>
<sequence length="505" mass="53792">MHSRRKFLLSGTAAAVLTAIGIAQGTYQFLNVRLSEEPVRSTGTIQIPPRESVLSLRADVPLQLIRDAANQALPTDYSFGGNGPDIGGTINPGGWNVIKISVKAGTRYEGTVRRLGELKVSGANNTVVLELPIGISGNGGFRGDGARLLGLNAKNFRAALIVRARVTVGVNPDWSPAVTIVPELEWTESPKIEIADRAWVDIRSHVEAAMVKQVDAMADKIRAGIPIDIIKHQAEMIWKVYSLPISSPPAPDAWAHLAPVAIGTSGLIVEHDELRLGLLLKARTEISTNATPSFSASGLPALTKSDAKPGELSLSVFVRADYEALRRSMLAEVGNKAFETTVAGETTAITIKNISIYSSGDRIALGLVFKAHVGTSLFDVGGEVFLTGKPIVDQNGTTVRLIDVGFTRRLDNPLWSVASLIFEDQIRKAIEERAVVDFSSEITKQASAINRGLSEAAKKGGVKVSIRDVSAKIGPIVPQESGIAALVIVDVGVDTELSTLPKING</sequence>
<organism evidence="1 2">
    <name type="scientific">Rhizobium hainanense</name>
    <dbReference type="NCBI Taxonomy" id="52131"/>
    <lineage>
        <taxon>Bacteria</taxon>
        <taxon>Pseudomonadati</taxon>
        <taxon>Pseudomonadota</taxon>
        <taxon>Alphaproteobacteria</taxon>
        <taxon>Hyphomicrobiales</taxon>
        <taxon>Rhizobiaceae</taxon>
        <taxon>Rhizobium/Agrobacterium group</taxon>
        <taxon>Rhizobium</taxon>
    </lineage>
</organism>
<evidence type="ECO:0000313" key="1">
    <source>
        <dbReference type="EMBL" id="SCB37478.1"/>
    </source>
</evidence>
<dbReference type="AlphaFoldDB" id="A0A1C3WCA9"/>
<gene>
    <name evidence="1" type="ORF">GA0061100_11513</name>
</gene>
<dbReference type="RefSeq" id="WP_075856495.1">
    <property type="nucleotide sequence ID" value="NZ_FMAC01000015.1"/>
</dbReference>
<dbReference type="STRING" id="52131.GA0061100_11513"/>
<dbReference type="Pfam" id="PF14356">
    <property type="entry name" value="DUF4403"/>
    <property type="match status" value="1"/>
</dbReference>
<evidence type="ECO:0008006" key="3">
    <source>
        <dbReference type="Google" id="ProtNLM"/>
    </source>
</evidence>
<reference evidence="2" key="1">
    <citation type="submission" date="2016-08" db="EMBL/GenBank/DDBJ databases">
        <authorList>
            <person name="Varghese N."/>
            <person name="Submissions Spin"/>
        </authorList>
    </citation>
    <scope>NUCLEOTIDE SEQUENCE [LARGE SCALE GENOMIC DNA]</scope>
    <source>
        <strain evidence="2">CCBAU 57015</strain>
    </source>
</reference>
<accession>A0A1C3WCA9</accession>
<name>A0A1C3WCA9_9HYPH</name>
<dbReference type="OrthoDB" id="1299766at2"/>